<proteinExistence type="predicted"/>
<sequence>NEQGLEPNELHCLASLEHLRIESCSELVSFPEKGFCPKLKRLQLRDFPWLKNLPCWIMKQGELTDCLIEDLEIEECPSLTSFPRGILPPTLKRLKIQDCICLCSLPDGLMQADNNKNTFCLENLEIISCPSLVRFPHGRLPTSLKMLKIWECLQLEPLSDRILPNNASLEYIDIWNCPTLISSPDSLNNLKCLMELIIGKCQYLKYFPEIDLSLPNLRTLNISNCANLKSLPHQILNLTSLLYLTICNCPCIVSFPKGGLPPNLLSLEIWDCEQLKEPISNWNLHTSTSLKDLIIVGGPDLVSFPDEKCLLPTTLVSIYIAKLNNLESLSIGLLNLPSLEELEVVDCPKLRSLPREGLPTTLGRLRIRNCSLLKDQCSREKGEYWPLIASIPCVEIQSTGF</sequence>
<dbReference type="SUPFAM" id="SSF52058">
    <property type="entry name" value="L domain-like"/>
    <property type="match status" value="1"/>
</dbReference>
<evidence type="ECO:0000313" key="2">
    <source>
        <dbReference type="EMBL" id="MBA0825901.1"/>
    </source>
</evidence>
<accession>A0A7J9IUV0</accession>
<keyword evidence="3" id="KW-1185">Reference proteome</keyword>
<keyword evidence="1" id="KW-0611">Plant defense</keyword>
<dbReference type="GO" id="GO:0006952">
    <property type="term" value="P:defense response"/>
    <property type="evidence" value="ECO:0007669"/>
    <property type="project" value="UniProtKB-KW"/>
</dbReference>
<protein>
    <recommendedName>
        <fullName evidence="4">Disease resistance protein</fullName>
    </recommendedName>
</protein>
<dbReference type="EMBL" id="JABFAE010000004">
    <property type="protein sequence ID" value="MBA0825901.1"/>
    <property type="molecule type" value="Genomic_DNA"/>
</dbReference>
<feature type="non-terminal residue" evidence="2">
    <location>
        <position position="1"/>
    </location>
</feature>
<dbReference type="InterPro" id="IPR032675">
    <property type="entry name" value="LRR_dom_sf"/>
</dbReference>
<name>A0A7J9IUV0_9ROSI</name>
<organism evidence="2 3">
    <name type="scientific">Gossypium armourianum</name>
    <dbReference type="NCBI Taxonomy" id="34283"/>
    <lineage>
        <taxon>Eukaryota</taxon>
        <taxon>Viridiplantae</taxon>
        <taxon>Streptophyta</taxon>
        <taxon>Embryophyta</taxon>
        <taxon>Tracheophyta</taxon>
        <taxon>Spermatophyta</taxon>
        <taxon>Magnoliopsida</taxon>
        <taxon>eudicotyledons</taxon>
        <taxon>Gunneridae</taxon>
        <taxon>Pentapetalae</taxon>
        <taxon>rosids</taxon>
        <taxon>malvids</taxon>
        <taxon>Malvales</taxon>
        <taxon>Malvaceae</taxon>
        <taxon>Malvoideae</taxon>
        <taxon>Gossypium</taxon>
    </lineage>
</organism>
<dbReference type="Proteomes" id="UP000593575">
    <property type="component" value="Unassembled WGS sequence"/>
</dbReference>
<evidence type="ECO:0000256" key="1">
    <source>
        <dbReference type="ARBA" id="ARBA00022821"/>
    </source>
</evidence>
<gene>
    <name evidence="2" type="ORF">Goarm_010809</name>
</gene>
<dbReference type="PANTHER" id="PTHR36766:SF51">
    <property type="entry name" value="DISEASE RESISTANCE RPP13-LIKE PROTEIN 1"/>
    <property type="match status" value="1"/>
</dbReference>
<dbReference type="AlphaFoldDB" id="A0A7J9IUV0"/>
<evidence type="ECO:0008006" key="4">
    <source>
        <dbReference type="Google" id="ProtNLM"/>
    </source>
</evidence>
<comment type="caution">
    <text evidence="2">The sequence shown here is derived from an EMBL/GenBank/DDBJ whole genome shotgun (WGS) entry which is preliminary data.</text>
</comment>
<reference evidence="2 3" key="1">
    <citation type="journal article" date="2019" name="Genome Biol. Evol.">
        <title>Insights into the evolution of the New World diploid cottons (Gossypium, subgenus Houzingenia) based on genome sequencing.</title>
        <authorList>
            <person name="Grover C.E."/>
            <person name="Arick M.A. 2nd"/>
            <person name="Thrash A."/>
            <person name="Conover J.L."/>
            <person name="Sanders W.S."/>
            <person name="Peterson D.G."/>
            <person name="Frelichowski J.E."/>
            <person name="Scheffler J.A."/>
            <person name="Scheffler B.E."/>
            <person name="Wendel J.F."/>
        </authorList>
    </citation>
    <scope>NUCLEOTIDE SEQUENCE [LARGE SCALE GENOMIC DNA]</scope>
    <source>
        <strain evidence="2">6</strain>
        <tissue evidence="2">Leaf</tissue>
    </source>
</reference>
<dbReference type="Gene3D" id="3.80.10.10">
    <property type="entry name" value="Ribonuclease Inhibitor"/>
    <property type="match status" value="3"/>
</dbReference>
<dbReference type="PANTHER" id="PTHR36766">
    <property type="entry name" value="PLANT BROAD-SPECTRUM MILDEW RESISTANCE PROTEIN RPW8"/>
    <property type="match status" value="1"/>
</dbReference>
<evidence type="ECO:0000313" key="3">
    <source>
        <dbReference type="Proteomes" id="UP000593575"/>
    </source>
</evidence>